<reference evidence="1" key="1">
    <citation type="submission" date="2014-01" db="EMBL/GenBank/DDBJ databases">
        <title>NDM-1-encoding plasmids from carbapenem resistant Klebsiella pneumoniae in Taiwan.</title>
        <authorList>
            <person name="Chen Y.-T."/>
            <person name="Lin A.-C."/>
            <person name="Siu K."/>
        </authorList>
    </citation>
    <scope>NUCLEOTIDE SEQUENCE</scope>
    <source>
        <strain evidence="1">7433</strain>
        <plasmid evidence="1">pTR2</plasmid>
    </source>
</reference>
<dbReference type="RefSeq" id="WP_015059388.1">
    <property type="nucleotide sequence ID" value="NC_022652.1"/>
</dbReference>
<dbReference type="EMBL" id="KJ187752">
    <property type="protein sequence ID" value="AJD77216.1"/>
    <property type="molecule type" value="Genomic_DNA"/>
</dbReference>
<protein>
    <submittedName>
        <fullName evidence="1">Uncharacterized protein</fullName>
    </submittedName>
</protein>
<geneLocation type="plasmid" evidence="1">
    <name>pTR2</name>
</geneLocation>
<sequence length="55" mass="5983">MRSSGKEPDASLSGIAWKAQLIVAHERGRIDSLAVPLDARLIAKNLIDEILAEEN</sequence>
<dbReference type="AlphaFoldDB" id="A0A0B4ZPQ0"/>
<proteinExistence type="predicted"/>
<keyword evidence="1" id="KW-0614">Plasmid</keyword>
<organism evidence="1">
    <name type="scientific">Klebsiella pneumoniae</name>
    <dbReference type="NCBI Taxonomy" id="573"/>
    <lineage>
        <taxon>Bacteria</taxon>
        <taxon>Pseudomonadati</taxon>
        <taxon>Pseudomonadota</taxon>
        <taxon>Gammaproteobacteria</taxon>
        <taxon>Enterobacterales</taxon>
        <taxon>Enterobacteriaceae</taxon>
        <taxon>Klebsiella/Raoultella group</taxon>
        <taxon>Klebsiella</taxon>
        <taxon>Klebsiella pneumoniae complex</taxon>
    </lineage>
</organism>
<accession>A0A0B4ZPQ0</accession>
<evidence type="ECO:0000313" key="1">
    <source>
        <dbReference type="EMBL" id="AJD77216.1"/>
    </source>
</evidence>
<name>A0A0B4ZPQ0_KLEPN</name>